<dbReference type="PROSITE" id="PS00885">
    <property type="entry name" value="EPSP_SYNTHASE_2"/>
    <property type="match status" value="1"/>
</dbReference>
<comment type="similarity">
    <text evidence="2 7">Belongs to the EPSP synthase family.</text>
</comment>
<feature type="active site" description="Proton acceptor" evidence="7">
    <location>
        <position position="330"/>
    </location>
</feature>
<dbReference type="Pfam" id="PF00275">
    <property type="entry name" value="EPSP_synthase"/>
    <property type="match status" value="1"/>
</dbReference>
<feature type="binding site" evidence="7">
    <location>
        <position position="49"/>
    </location>
    <ligand>
        <name>3-phosphoshikimate</name>
        <dbReference type="ChEBI" id="CHEBI:145989"/>
    </ligand>
</feature>
<organism evidence="9 10">
    <name type="scientific">Mucilaginibacter xinganensis</name>
    <dbReference type="NCBI Taxonomy" id="1234841"/>
    <lineage>
        <taxon>Bacteria</taxon>
        <taxon>Pseudomonadati</taxon>
        <taxon>Bacteroidota</taxon>
        <taxon>Sphingobacteriia</taxon>
        <taxon>Sphingobacteriales</taxon>
        <taxon>Sphingobacteriaceae</taxon>
        <taxon>Mucilaginibacter</taxon>
    </lineage>
</organism>
<comment type="subunit">
    <text evidence="7">Monomer.</text>
</comment>
<feature type="binding site" evidence="7">
    <location>
        <position position="45"/>
    </location>
    <ligand>
        <name>3-phosphoshikimate</name>
        <dbReference type="ChEBI" id="CHEBI:145989"/>
    </ligand>
</feature>
<dbReference type="InterPro" id="IPR013792">
    <property type="entry name" value="RNA3'P_cycl/enolpyr_Trfase_a/b"/>
</dbReference>
<keyword evidence="7" id="KW-0963">Cytoplasm</keyword>
<evidence type="ECO:0000256" key="6">
    <source>
        <dbReference type="ARBA" id="ARBA00044633"/>
    </source>
</evidence>
<dbReference type="NCBIfam" id="TIGR01356">
    <property type="entry name" value="aroA"/>
    <property type="match status" value="1"/>
</dbReference>
<evidence type="ECO:0000313" key="9">
    <source>
        <dbReference type="EMBL" id="ASU34135.1"/>
    </source>
</evidence>
<gene>
    <name evidence="7" type="primary">aroA</name>
    <name evidence="9" type="ORF">MuYL_2245</name>
</gene>
<name>A0A223NW79_9SPHI</name>
<feature type="binding site" evidence="7">
    <location>
        <position position="188"/>
    </location>
    <ligand>
        <name>phosphoenolpyruvate</name>
        <dbReference type="ChEBI" id="CHEBI:58702"/>
    </ligand>
</feature>
<feature type="binding site" evidence="7">
    <location>
        <position position="357"/>
    </location>
    <ligand>
        <name>3-phosphoshikimate</name>
        <dbReference type="ChEBI" id="CHEBI:145989"/>
    </ligand>
</feature>
<dbReference type="InterPro" id="IPR036968">
    <property type="entry name" value="Enolpyruvate_Tfrase_sf"/>
</dbReference>
<dbReference type="Gene3D" id="3.65.10.10">
    <property type="entry name" value="Enolpyruvate transferase domain"/>
    <property type="match status" value="2"/>
</dbReference>
<keyword evidence="5 7" id="KW-0057">Aromatic amino acid biosynthesis</keyword>
<keyword evidence="3 7" id="KW-0028">Amino-acid biosynthesis</keyword>
<dbReference type="GO" id="GO:0003866">
    <property type="term" value="F:3-phosphoshikimate 1-carboxyvinyltransferase activity"/>
    <property type="evidence" value="ECO:0007669"/>
    <property type="project" value="UniProtKB-UniRule"/>
</dbReference>
<dbReference type="HAMAP" id="MF_00210">
    <property type="entry name" value="EPSP_synth"/>
    <property type="match status" value="1"/>
</dbReference>
<evidence type="ECO:0000256" key="2">
    <source>
        <dbReference type="ARBA" id="ARBA00009948"/>
    </source>
</evidence>
<dbReference type="InterPro" id="IPR006264">
    <property type="entry name" value="EPSP_synthase"/>
</dbReference>
<accession>A0A223NW79</accession>
<dbReference type="CDD" id="cd01556">
    <property type="entry name" value="EPSP_synthase"/>
    <property type="match status" value="1"/>
</dbReference>
<evidence type="ECO:0000256" key="5">
    <source>
        <dbReference type="ARBA" id="ARBA00023141"/>
    </source>
</evidence>
<dbReference type="EC" id="2.5.1.19" evidence="7"/>
<evidence type="ECO:0000259" key="8">
    <source>
        <dbReference type="Pfam" id="PF00275"/>
    </source>
</evidence>
<dbReference type="GO" id="GO:0009073">
    <property type="term" value="P:aromatic amino acid family biosynthetic process"/>
    <property type="evidence" value="ECO:0007669"/>
    <property type="project" value="UniProtKB-KW"/>
</dbReference>
<feature type="binding site" evidence="7">
    <location>
        <position position="186"/>
    </location>
    <ligand>
        <name>3-phosphoshikimate</name>
        <dbReference type="ChEBI" id="CHEBI:145989"/>
    </ligand>
</feature>
<sequence>MNWKSYTETQNIASLQEYILMKHNIILTKKGKSVKGTVQLTGSKSECNRALIIEALSNGKVKVENISDAADAVLLAGILRAEVKDRKLEISGADDSRIEHPLSEINVGPAGTAMRFLTAYLALQDEGVILTGSERMKQRPIGILVEALRELGAQIEYVENEGFPPIKLKGSLVQQSNKVSIKGNISSQYITALLLIAARLPFGLELHIEGDLTSRPYVEMTLAMLQTAGIQHTWQVNVIAIKNQDFTTTSLYIEPDWSAASYWYAIAALADEAELFLPGLTQYSLQGDSVITEIMANFGITSQFKDGGVYLQKEAKAISRKIFDLKECPDLAQTIVVICAALGHEATFTGLETLKIKETDRIKALQNELAKIGVKLTEKGQVYKLDCSEKQIPEYVFINTYDDHRMAMAFAPLALLIPQVEVEDADVVEKSYPAFWKDLEKVGFEAEATG</sequence>
<comment type="catalytic activity">
    <reaction evidence="6">
        <text>3-phosphoshikimate + phosphoenolpyruvate = 5-O-(1-carboxyvinyl)-3-phosphoshikimate + phosphate</text>
        <dbReference type="Rhea" id="RHEA:21256"/>
        <dbReference type="ChEBI" id="CHEBI:43474"/>
        <dbReference type="ChEBI" id="CHEBI:57701"/>
        <dbReference type="ChEBI" id="CHEBI:58702"/>
        <dbReference type="ChEBI" id="CHEBI:145989"/>
        <dbReference type="EC" id="2.5.1.19"/>
    </reaction>
    <physiologicalReaction direction="left-to-right" evidence="6">
        <dbReference type="Rhea" id="RHEA:21257"/>
    </physiologicalReaction>
</comment>
<feature type="binding site" evidence="7">
    <location>
        <position position="187"/>
    </location>
    <ligand>
        <name>3-phosphoshikimate</name>
        <dbReference type="ChEBI" id="CHEBI:145989"/>
    </ligand>
</feature>
<dbReference type="PANTHER" id="PTHR21090">
    <property type="entry name" value="AROM/DEHYDROQUINATE SYNTHASE"/>
    <property type="match status" value="1"/>
</dbReference>
<dbReference type="GO" id="GO:0009423">
    <property type="term" value="P:chorismate biosynthetic process"/>
    <property type="evidence" value="ECO:0007669"/>
    <property type="project" value="UniProtKB-UniRule"/>
</dbReference>
<keyword evidence="10" id="KW-1185">Reference proteome</keyword>
<evidence type="ECO:0000256" key="4">
    <source>
        <dbReference type="ARBA" id="ARBA00022679"/>
    </source>
</evidence>
<dbReference type="AlphaFoldDB" id="A0A223NW79"/>
<dbReference type="EMBL" id="CP022743">
    <property type="protein sequence ID" value="ASU34135.1"/>
    <property type="molecule type" value="Genomic_DNA"/>
</dbReference>
<dbReference type="GO" id="GO:0005737">
    <property type="term" value="C:cytoplasm"/>
    <property type="evidence" value="ECO:0007669"/>
    <property type="project" value="UniProtKB-SubCell"/>
</dbReference>
<evidence type="ECO:0000313" key="10">
    <source>
        <dbReference type="Proteomes" id="UP000215002"/>
    </source>
</evidence>
<dbReference type="InterPro" id="IPR001986">
    <property type="entry name" value="Enolpyruvate_Tfrase_dom"/>
</dbReference>
<dbReference type="PANTHER" id="PTHR21090:SF5">
    <property type="entry name" value="PENTAFUNCTIONAL AROM POLYPEPTIDE"/>
    <property type="match status" value="1"/>
</dbReference>
<feature type="binding site" evidence="7">
    <location>
        <position position="430"/>
    </location>
    <ligand>
        <name>phosphoenolpyruvate</name>
        <dbReference type="ChEBI" id="CHEBI:58702"/>
    </ligand>
</feature>
<comment type="function">
    <text evidence="7">Catalyzes the transfer of the enolpyruvyl moiety of phosphoenolpyruvate (PEP) to the 5-hydroxyl of shikimate-3-phosphate (S3P) to produce enolpyruvyl shikimate-3-phosphate and inorganic phosphate.</text>
</comment>
<protein>
    <recommendedName>
        <fullName evidence="7">3-phosphoshikimate 1-carboxyvinyltransferase</fullName>
        <ecNumber evidence="7">2.5.1.19</ecNumber>
    </recommendedName>
    <alternativeName>
        <fullName evidence="7">5-enolpyruvylshikimate-3-phosphate synthase</fullName>
        <shortName evidence="7">EPSP synthase</shortName>
        <shortName evidence="7">EPSPS</shortName>
    </alternativeName>
</protein>
<comment type="pathway">
    <text evidence="1 7">Metabolic intermediate biosynthesis; chorismate biosynthesis; chorismate from D-erythrose 4-phosphate and phosphoenolpyruvate: step 6/7.</text>
</comment>
<feature type="binding site" evidence="7">
    <location>
        <position position="139"/>
    </location>
    <ligand>
        <name>phosphoenolpyruvate</name>
        <dbReference type="ChEBI" id="CHEBI:58702"/>
    </ligand>
</feature>
<feature type="binding site" evidence="7">
    <location>
        <position position="111"/>
    </location>
    <ligand>
        <name>phosphoenolpyruvate</name>
        <dbReference type="ChEBI" id="CHEBI:58702"/>
    </ligand>
</feature>
<feature type="binding site" evidence="7">
    <location>
        <position position="44"/>
    </location>
    <ligand>
        <name>phosphoenolpyruvate</name>
        <dbReference type="ChEBI" id="CHEBI:58702"/>
    </ligand>
</feature>
<feature type="binding site" evidence="7">
    <location>
        <position position="188"/>
    </location>
    <ligand>
        <name>3-phosphoshikimate</name>
        <dbReference type="ChEBI" id="CHEBI:145989"/>
    </ligand>
</feature>
<feature type="binding site" evidence="7">
    <location>
        <position position="214"/>
    </location>
    <ligand>
        <name>3-phosphoshikimate</name>
        <dbReference type="ChEBI" id="CHEBI:145989"/>
    </ligand>
</feature>
<feature type="binding site" evidence="7">
    <location>
        <position position="361"/>
    </location>
    <ligand>
        <name>phosphoenolpyruvate</name>
        <dbReference type="ChEBI" id="CHEBI:58702"/>
    </ligand>
</feature>
<feature type="binding site" evidence="7">
    <location>
        <position position="405"/>
    </location>
    <ligand>
        <name>phosphoenolpyruvate</name>
        <dbReference type="ChEBI" id="CHEBI:58702"/>
    </ligand>
</feature>
<reference evidence="9 10" key="1">
    <citation type="submission" date="2017-08" db="EMBL/GenBank/DDBJ databases">
        <title>Complete genome sequence of Mucilaginibacter sp. strain BJC16-A31.</title>
        <authorList>
            <consortium name="Henan University of Science and Technology"/>
            <person name="You X."/>
        </authorList>
    </citation>
    <scope>NUCLEOTIDE SEQUENCE [LARGE SCALE GENOMIC DNA]</scope>
    <source>
        <strain evidence="9 10">BJC16-A31</strain>
    </source>
</reference>
<dbReference type="InterPro" id="IPR023193">
    <property type="entry name" value="EPSP_synthase_CS"/>
</dbReference>
<feature type="binding site" evidence="7">
    <location>
        <position position="330"/>
    </location>
    <ligand>
        <name>3-phosphoshikimate</name>
        <dbReference type="ChEBI" id="CHEBI:145989"/>
    </ligand>
</feature>
<evidence type="ECO:0000256" key="7">
    <source>
        <dbReference type="HAMAP-Rule" id="MF_00210"/>
    </source>
</evidence>
<dbReference type="KEGG" id="muc:MuYL_2245"/>
<evidence type="ECO:0000256" key="3">
    <source>
        <dbReference type="ARBA" id="ARBA00022605"/>
    </source>
</evidence>
<comment type="subcellular location">
    <subcellularLocation>
        <location evidence="7">Cytoplasm</location>
    </subcellularLocation>
</comment>
<dbReference type="SUPFAM" id="SSF55205">
    <property type="entry name" value="EPT/RTPC-like"/>
    <property type="match status" value="1"/>
</dbReference>
<feature type="binding site" evidence="7">
    <location>
        <position position="44"/>
    </location>
    <ligand>
        <name>3-phosphoshikimate</name>
        <dbReference type="ChEBI" id="CHEBI:145989"/>
    </ligand>
</feature>
<evidence type="ECO:0000256" key="1">
    <source>
        <dbReference type="ARBA" id="ARBA00004811"/>
    </source>
</evidence>
<dbReference type="Proteomes" id="UP000215002">
    <property type="component" value="Chromosome"/>
</dbReference>
<feature type="domain" description="Enolpyruvate transferase" evidence="8">
    <location>
        <begin position="29"/>
        <end position="439"/>
    </location>
</feature>
<dbReference type="UniPathway" id="UPA00053">
    <property type="reaction ID" value="UER00089"/>
</dbReference>
<proteinExistence type="inferred from homology"/>
<comment type="caution">
    <text evidence="7">Lacks conserved residue(s) required for the propagation of feature annotation.</text>
</comment>
<keyword evidence="4 7" id="KW-0808">Transferase</keyword>
<dbReference type="GO" id="GO:0008652">
    <property type="term" value="P:amino acid biosynthetic process"/>
    <property type="evidence" value="ECO:0007669"/>
    <property type="project" value="UniProtKB-KW"/>
</dbReference>
<dbReference type="PIRSF" id="PIRSF000505">
    <property type="entry name" value="EPSPS"/>
    <property type="match status" value="1"/>
</dbReference>